<dbReference type="AlphaFoldDB" id="H2YNR3"/>
<dbReference type="GO" id="GO:0030424">
    <property type="term" value="C:axon"/>
    <property type="evidence" value="ECO:0007669"/>
    <property type="project" value="TreeGrafter"/>
</dbReference>
<dbReference type="CDD" id="cd00096">
    <property type="entry name" value="Ig"/>
    <property type="match status" value="1"/>
</dbReference>
<dbReference type="PANTHER" id="PTHR45080">
    <property type="entry name" value="CONTACTIN 5"/>
    <property type="match status" value="1"/>
</dbReference>
<accession>H2YNR3</accession>
<dbReference type="GO" id="GO:0008046">
    <property type="term" value="F:axon guidance receptor activity"/>
    <property type="evidence" value="ECO:0007669"/>
    <property type="project" value="TreeGrafter"/>
</dbReference>
<reference evidence="2" key="2">
    <citation type="submission" date="2025-08" db="UniProtKB">
        <authorList>
            <consortium name="Ensembl"/>
        </authorList>
    </citation>
    <scope>IDENTIFICATION</scope>
</reference>
<reference evidence="2" key="3">
    <citation type="submission" date="2025-09" db="UniProtKB">
        <authorList>
            <consortium name="Ensembl"/>
        </authorList>
    </citation>
    <scope>IDENTIFICATION</scope>
</reference>
<dbReference type="InterPro" id="IPR013783">
    <property type="entry name" value="Ig-like_fold"/>
</dbReference>
<dbReference type="GO" id="GO:0050808">
    <property type="term" value="P:synapse organization"/>
    <property type="evidence" value="ECO:0007669"/>
    <property type="project" value="TreeGrafter"/>
</dbReference>
<dbReference type="InterPro" id="IPR007110">
    <property type="entry name" value="Ig-like_dom"/>
</dbReference>
<dbReference type="InterPro" id="IPR036179">
    <property type="entry name" value="Ig-like_dom_sf"/>
</dbReference>
<feature type="domain" description="Ig-like" evidence="1">
    <location>
        <begin position="74"/>
        <end position="189"/>
    </location>
</feature>
<dbReference type="Pfam" id="PF13927">
    <property type="entry name" value="Ig_3"/>
    <property type="match status" value="2"/>
</dbReference>
<dbReference type="HOGENOM" id="CLU_078677_0_0_1"/>
<reference evidence="3" key="1">
    <citation type="submission" date="2003-08" db="EMBL/GenBank/DDBJ databases">
        <authorList>
            <person name="Birren B."/>
            <person name="Nusbaum C."/>
            <person name="Abebe A."/>
            <person name="Abouelleil A."/>
            <person name="Adekoya E."/>
            <person name="Ait-zahra M."/>
            <person name="Allen N."/>
            <person name="Allen T."/>
            <person name="An P."/>
            <person name="Anderson M."/>
            <person name="Anderson S."/>
            <person name="Arachchi H."/>
            <person name="Armbruster J."/>
            <person name="Bachantsang P."/>
            <person name="Baldwin J."/>
            <person name="Barry A."/>
            <person name="Bayul T."/>
            <person name="Blitshsteyn B."/>
            <person name="Bloom T."/>
            <person name="Blye J."/>
            <person name="Boguslavskiy L."/>
            <person name="Borowsky M."/>
            <person name="Boukhgalter B."/>
            <person name="Brunache A."/>
            <person name="Butler J."/>
            <person name="Calixte N."/>
            <person name="Calvo S."/>
            <person name="Camarata J."/>
            <person name="Campo K."/>
            <person name="Chang J."/>
            <person name="Cheshatsang Y."/>
            <person name="Citroen M."/>
            <person name="Collymore A."/>
            <person name="Considine T."/>
            <person name="Cook A."/>
            <person name="Cooke P."/>
            <person name="Corum B."/>
            <person name="Cuomo C."/>
            <person name="David R."/>
            <person name="Dawoe T."/>
            <person name="Degray S."/>
            <person name="Dodge S."/>
            <person name="Dooley K."/>
            <person name="Dorje P."/>
            <person name="Dorjee K."/>
            <person name="Dorris L."/>
            <person name="Duffey N."/>
            <person name="Dupes A."/>
            <person name="Elkins T."/>
            <person name="Engels R."/>
            <person name="Erickson J."/>
            <person name="Farina A."/>
            <person name="Faro S."/>
            <person name="Ferreira P."/>
            <person name="Fischer H."/>
            <person name="Fitzgerald M."/>
            <person name="Foley K."/>
            <person name="Gage D."/>
            <person name="Galagan J."/>
            <person name="Gearin G."/>
            <person name="Gnerre S."/>
            <person name="Gnirke A."/>
            <person name="Goyette A."/>
            <person name="Graham J."/>
            <person name="Grandbois E."/>
            <person name="Gyaltsen K."/>
            <person name="Hafez N."/>
            <person name="Hagopian D."/>
            <person name="Hagos B."/>
            <person name="Hall J."/>
            <person name="Hatcher B."/>
            <person name="Heller A."/>
            <person name="Higgins H."/>
            <person name="Honan T."/>
            <person name="Horn A."/>
            <person name="Houde N."/>
            <person name="Hughes L."/>
            <person name="Hulme W."/>
            <person name="Husby E."/>
            <person name="Iliev I."/>
            <person name="Jaffe D."/>
            <person name="Jones C."/>
            <person name="Kamal M."/>
            <person name="Kamat A."/>
            <person name="Kamvysselis M."/>
            <person name="Karlsson E."/>
            <person name="Kells C."/>
            <person name="Kieu A."/>
            <person name="Kisner P."/>
            <person name="Kodira C."/>
            <person name="Kulbokas E."/>
            <person name="Labutti K."/>
            <person name="Lama D."/>
            <person name="Landers T."/>
            <person name="Leger J."/>
            <person name="Levine S."/>
            <person name="Lewis D."/>
            <person name="Lewis T."/>
            <person name="Lindblad-toh K."/>
            <person name="Liu X."/>
            <person name="Lokyitsang T."/>
            <person name="Lokyitsang Y."/>
            <person name="Lucien O."/>
            <person name="Lui A."/>
            <person name="Ma L.J."/>
            <person name="Mabbitt R."/>
            <person name="Macdonald J."/>
            <person name="Maclean C."/>
            <person name="Major J."/>
            <person name="Manning J."/>
            <person name="Marabella R."/>
            <person name="Maru K."/>
            <person name="Matthews C."/>
            <person name="Mauceli E."/>
            <person name="Mccarthy M."/>
            <person name="Mcdonough S."/>
            <person name="Mcghee T."/>
            <person name="Meldrim J."/>
            <person name="Meneus L."/>
            <person name="Mesirov J."/>
            <person name="Mihalev A."/>
            <person name="Mihova T."/>
            <person name="Mikkelsen T."/>
            <person name="Mlenga V."/>
            <person name="Moru K."/>
            <person name="Mozes J."/>
            <person name="Mulrain L."/>
            <person name="Munson G."/>
            <person name="Naylor J."/>
            <person name="Newes C."/>
            <person name="Nguyen C."/>
            <person name="Nguyen N."/>
            <person name="Nguyen T."/>
            <person name="Nicol R."/>
            <person name="Nielsen C."/>
            <person name="Nizzari M."/>
            <person name="Norbu C."/>
            <person name="Norbu N."/>
            <person name="O'donnell P."/>
            <person name="Okoawo O."/>
            <person name="O'leary S."/>
            <person name="Omotosho B."/>
            <person name="O'neill K."/>
            <person name="Osman S."/>
            <person name="Parker S."/>
            <person name="Perrin D."/>
            <person name="Phunkhang P."/>
            <person name="Piqani B."/>
            <person name="Purcell S."/>
            <person name="Rachupka T."/>
            <person name="Ramasamy U."/>
            <person name="Rameau R."/>
            <person name="Ray V."/>
            <person name="Raymond C."/>
            <person name="Retta R."/>
            <person name="Richardson S."/>
            <person name="Rise C."/>
            <person name="Rodriguez J."/>
            <person name="Rogers J."/>
            <person name="Rogov P."/>
            <person name="Rutman M."/>
            <person name="Schupbach R."/>
            <person name="Seaman C."/>
            <person name="Settipalli S."/>
            <person name="Sharpe T."/>
            <person name="Sheridan J."/>
            <person name="Sherpa N."/>
            <person name="Shi J."/>
            <person name="Smirnov S."/>
            <person name="Smith C."/>
            <person name="Sougnez C."/>
            <person name="Spencer B."/>
            <person name="Stalker J."/>
            <person name="Stange-thomann N."/>
            <person name="Stavropoulos S."/>
            <person name="Stetson K."/>
            <person name="Stone C."/>
            <person name="Stone S."/>
            <person name="Stubbs M."/>
            <person name="Talamas J."/>
            <person name="Tchuinga P."/>
            <person name="Tenzing P."/>
            <person name="Tesfaye S."/>
            <person name="Theodore J."/>
            <person name="Thoulutsang Y."/>
            <person name="Topham K."/>
            <person name="Towey S."/>
            <person name="Tsamla T."/>
            <person name="Tsomo N."/>
            <person name="Vallee D."/>
            <person name="Vassiliev H."/>
            <person name="Venkataraman V."/>
            <person name="Vinson J."/>
            <person name="Vo A."/>
            <person name="Wade C."/>
            <person name="Wang S."/>
            <person name="Wangchuk T."/>
            <person name="Wangdi T."/>
            <person name="Whittaker C."/>
            <person name="Wilkinson J."/>
            <person name="Wu Y."/>
            <person name="Wyman D."/>
            <person name="Yadav S."/>
            <person name="Yang S."/>
            <person name="Yang X."/>
            <person name="Yeager S."/>
            <person name="Yee E."/>
            <person name="Young G."/>
            <person name="Zainoun J."/>
            <person name="Zembeck L."/>
            <person name="Zimmer A."/>
            <person name="Zody M."/>
            <person name="Lander E."/>
        </authorList>
    </citation>
    <scope>NUCLEOTIDE SEQUENCE [LARGE SCALE GENOMIC DNA]</scope>
</reference>
<protein>
    <recommendedName>
        <fullName evidence="1">Ig-like domain-containing protein</fullName>
    </recommendedName>
</protein>
<dbReference type="Ensembl" id="ENSCSAVT00000007060.1">
    <property type="protein sequence ID" value="ENSCSAVP00000006970.1"/>
    <property type="gene ID" value="ENSCSAVG00000004167.1"/>
</dbReference>
<organism evidence="2 3">
    <name type="scientific">Ciona savignyi</name>
    <name type="common">Pacific transparent sea squirt</name>
    <dbReference type="NCBI Taxonomy" id="51511"/>
    <lineage>
        <taxon>Eukaryota</taxon>
        <taxon>Metazoa</taxon>
        <taxon>Chordata</taxon>
        <taxon>Tunicata</taxon>
        <taxon>Ascidiacea</taxon>
        <taxon>Phlebobranchia</taxon>
        <taxon>Cionidae</taxon>
        <taxon>Ciona</taxon>
    </lineage>
</organism>
<dbReference type="InterPro" id="IPR003599">
    <property type="entry name" value="Ig_sub"/>
</dbReference>
<dbReference type="SUPFAM" id="SSF48726">
    <property type="entry name" value="Immunoglobulin"/>
    <property type="match status" value="3"/>
</dbReference>
<name>H2YNR3_CIOSA</name>
<sequence length="307" mass="34272">MQCNVTGGIPVSKLDWATTNGVFSDRVVFSKLRNELIVDSVRVDDSADYFCIANNQVGIPVQKKTTLIVRNIGPMTYWLTPDPLRDDRSFAVNTDIKLTCHADAAPYSELTYFWYKKNSAGSRVSITERNAKDNIFLRFLNVEEKKRGFTFPAKSSQLEIRSLNEDDYGTYVCSARLAPNGTESFATIIVSRESAPAKIFASNSLVVVTEGSSALLQCRTSGKPKPLVLWFRNENTTLPSGEMQEVTQDGILTINQTSRDHADLYTCTTARFNGFSKLSKTQSEAVVELQVQYAPTVEPSYVEIRRS</sequence>
<keyword evidence="3" id="KW-1185">Reference proteome</keyword>
<dbReference type="InterPro" id="IPR003598">
    <property type="entry name" value="Ig_sub2"/>
</dbReference>
<dbReference type="PANTHER" id="PTHR45080:SF32">
    <property type="entry name" value="MAM DOMAIN CONTAINING GLYCOSYLPHOSPHATIDYLINOSITOL ANCHOR 1"/>
    <property type="match status" value="1"/>
</dbReference>
<feature type="domain" description="Ig-like" evidence="1">
    <location>
        <begin position="196"/>
        <end position="283"/>
    </location>
</feature>
<dbReference type="SMART" id="SM00409">
    <property type="entry name" value="IG"/>
    <property type="match status" value="3"/>
</dbReference>
<dbReference type="GO" id="GO:0043025">
    <property type="term" value="C:neuronal cell body"/>
    <property type="evidence" value="ECO:0007669"/>
    <property type="project" value="TreeGrafter"/>
</dbReference>
<dbReference type="SMART" id="SM00408">
    <property type="entry name" value="IGc2"/>
    <property type="match status" value="2"/>
</dbReference>
<dbReference type="GO" id="GO:0005886">
    <property type="term" value="C:plasma membrane"/>
    <property type="evidence" value="ECO:0007669"/>
    <property type="project" value="TreeGrafter"/>
</dbReference>
<dbReference type="InterPro" id="IPR050958">
    <property type="entry name" value="Cell_Adh-Cytoskel_Orgn"/>
</dbReference>
<feature type="domain" description="Ig-like" evidence="1">
    <location>
        <begin position="1"/>
        <end position="66"/>
    </location>
</feature>
<evidence type="ECO:0000313" key="3">
    <source>
        <dbReference type="Proteomes" id="UP000007875"/>
    </source>
</evidence>
<evidence type="ECO:0000259" key="1">
    <source>
        <dbReference type="PROSITE" id="PS50835"/>
    </source>
</evidence>
<proteinExistence type="predicted"/>
<dbReference type="GO" id="GO:0007156">
    <property type="term" value="P:homophilic cell adhesion via plasma membrane adhesion molecules"/>
    <property type="evidence" value="ECO:0007669"/>
    <property type="project" value="TreeGrafter"/>
</dbReference>
<evidence type="ECO:0000313" key="2">
    <source>
        <dbReference type="Ensembl" id="ENSCSAVP00000006970.1"/>
    </source>
</evidence>
<dbReference type="GeneTree" id="ENSGT00940000159201"/>
<dbReference type="Proteomes" id="UP000007875">
    <property type="component" value="Unassembled WGS sequence"/>
</dbReference>
<dbReference type="Gene3D" id="2.60.40.10">
    <property type="entry name" value="Immunoglobulins"/>
    <property type="match status" value="3"/>
</dbReference>
<dbReference type="PROSITE" id="PS50835">
    <property type="entry name" value="IG_LIKE"/>
    <property type="match status" value="3"/>
</dbReference>